<feature type="region of interest" description="Disordered" evidence="2">
    <location>
        <begin position="97"/>
        <end position="123"/>
    </location>
</feature>
<dbReference type="PANTHER" id="PTHR42648:SF32">
    <property type="entry name" value="RIBONUCLEASE H-LIKE DOMAIN, GAG-PRE-INTEGRASE DOMAIN PROTEIN-RELATED"/>
    <property type="match status" value="1"/>
</dbReference>
<proteinExistence type="predicted"/>
<dbReference type="InterPro" id="IPR054722">
    <property type="entry name" value="PolX-like_BBD"/>
</dbReference>
<keyword evidence="1" id="KW-0645">Protease</keyword>
<dbReference type="SUPFAM" id="SSF53098">
    <property type="entry name" value="Ribonuclease H-like"/>
    <property type="match status" value="1"/>
</dbReference>
<keyword evidence="1" id="KW-0378">Hydrolase</keyword>
<dbReference type="EMBL" id="BKCJ010000746">
    <property type="protein sequence ID" value="GEU35915.1"/>
    <property type="molecule type" value="Genomic_DNA"/>
</dbReference>
<feature type="region of interest" description="Disordered" evidence="2">
    <location>
        <begin position="1"/>
        <end position="30"/>
    </location>
</feature>
<dbReference type="GO" id="GO:0008233">
    <property type="term" value="F:peptidase activity"/>
    <property type="evidence" value="ECO:0007669"/>
    <property type="project" value="UniProtKB-KW"/>
</dbReference>
<dbReference type="InterPro" id="IPR012337">
    <property type="entry name" value="RNaseH-like_sf"/>
</dbReference>
<sequence>MTVVNGEKGTSRSHNNTHKSFTPRPAIHRPYRPTMRSVRQNMTVAQPKRTSFHKPAHSYNKRPFQRTSVVRSQFRDPRVAIVNRKFTTVNRKLPTINRKFPTGNTKFSTADMGNKGKAGSSQNNIDDKGFWDSGCSRHMTSNISYLFDYEPFDEGYVSFGQGGCKITGKGTIKTGKLEFENVYFVKDLKTLIEAARTMLVDAKLPVTFWAKAVNTACYVQNRVLVNKSQNKTPYELFNDTCKADAPESSGNPNPTASTTNLQADPIETLAVETLIPTVSSPIPTACLNDSQEPSNILGVTTNLVDLDGVEADVNNMETTITSSPTPTLRIHKDYPKS</sequence>
<evidence type="ECO:0000256" key="1">
    <source>
        <dbReference type="ARBA" id="ARBA00022670"/>
    </source>
</evidence>
<dbReference type="AlphaFoldDB" id="A0A6L2JJ43"/>
<reference evidence="4" key="1">
    <citation type="journal article" date="2019" name="Sci. Rep.">
        <title>Draft genome of Tanacetum cinerariifolium, the natural source of mosquito coil.</title>
        <authorList>
            <person name="Yamashiro T."/>
            <person name="Shiraishi A."/>
            <person name="Satake H."/>
            <person name="Nakayama K."/>
        </authorList>
    </citation>
    <scope>NUCLEOTIDE SEQUENCE</scope>
</reference>
<evidence type="ECO:0000259" key="3">
    <source>
        <dbReference type="Pfam" id="PF22936"/>
    </source>
</evidence>
<feature type="domain" description="Retrovirus-related Pol polyprotein from transposon TNT 1-94-like beta-barrel" evidence="3">
    <location>
        <begin position="131"/>
        <end position="190"/>
    </location>
</feature>
<dbReference type="Pfam" id="PF22936">
    <property type="entry name" value="Pol_BBD"/>
    <property type="match status" value="1"/>
</dbReference>
<accession>A0A6L2JJ43</accession>
<evidence type="ECO:0000256" key="2">
    <source>
        <dbReference type="SAM" id="MobiDB-lite"/>
    </source>
</evidence>
<comment type="caution">
    <text evidence="4">The sequence shown here is derived from an EMBL/GenBank/DDBJ whole genome shotgun (WGS) entry which is preliminary data.</text>
</comment>
<name>A0A6L2JJ43_TANCI</name>
<protein>
    <submittedName>
        <fullName evidence="4">Ribonuclease H-like domain-containing protein</fullName>
    </submittedName>
</protein>
<evidence type="ECO:0000313" key="4">
    <source>
        <dbReference type="EMBL" id="GEU35915.1"/>
    </source>
</evidence>
<dbReference type="GO" id="GO:0006508">
    <property type="term" value="P:proteolysis"/>
    <property type="evidence" value="ECO:0007669"/>
    <property type="project" value="UniProtKB-KW"/>
</dbReference>
<dbReference type="InterPro" id="IPR039537">
    <property type="entry name" value="Retrotran_Ty1/copia-like"/>
</dbReference>
<gene>
    <name evidence="4" type="ORF">Tci_007893</name>
</gene>
<organism evidence="4">
    <name type="scientific">Tanacetum cinerariifolium</name>
    <name type="common">Dalmatian daisy</name>
    <name type="synonym">Chrysanthemum cinerariifolium</name>
    <dbReference type="NCBI Taxonomy" id="118510"/>
    <lineage>
        <taxon>Eukaryota</taxon>
        <taxon>Viridiplantae</taxon>
        <taxon>Streptophyta</taxon>
        <taxon>Embryophyta</taxon>
        <taxon>Tracheophyta</taxon>
        <taxon>Spermatophyta</taxon>
        <taxon>Magnoliopsida</taxon>
        <taxon>eudicotyledons</taxon>
        <taxon>Gunneridae</taxon>
        <taxon>Pentapetalae</taxon>
        <taxon>asterids</taxon>
        <taxon>campanulids</taxon>
        <taxon>Asterales</taxon>
        <taxon>Asteraceae</taxon>
        <taxon>Asteroideae</taxon>
        <taxon>Anthemideae</taxon>
        <taxon>Anthemidinae</taxon>
        <taxon>Tanacetum</taxon>
    </lineage>
</organism>
<dbReference type="PANTHER" id="PTHR42648">
    <property type="entry name" value="TRANSPOSASE, PUTATIVE-RELATED"/>
    <property type="match status" value="1"/>
</dbReference>